<evidence type="ECO:0000313" key="2">
    <source>
        <dbReference type="EMBL" id="MDT0684982.1"/>
    </source>
</evidence>
<dbReference type="SUPFAM" id="SSF63829">
    <property type="entry name" value="Calcium-dependent phosphotriesterase"/>
    <property type="match status" value="1"/>
</dbReference>
<reference evidence="2 3" key="1">
    <citation type="submission" date="2023-09" db="EMBL/GenBank/DDBJ databases">
        <authorList>
            <person name="Rey-Velasco X."/>
        </authorList>
    </citation>
    <scope>NUCLEOTIDE SEQUENCE [LARGE SCALE GENOMIC DNA]</scope>
    <source>
        <strain evidence="2 3">F225</strain>
    </source>
</reference>
<accession>A0ABU3DMP1</accession>
<feature type="signal peptide" evidence="1">
    <location>
        <begin position="1"/>
        <end position="22"/>
    </location>
</feature>
<dbReference type="RefSeq" id="WP_311498422.1">
    <property type="nucleotide sequence ID" value="NZ_JAVRHN010000001.1"/>
</dbReference>
<proteinExistence type="predicted"/>
<sequence>MKFLLSCFVSSCLLLIISCGQAEKKQKDQSGETAKMRTDSLSVELEKVWETGRAFLKTPECATYDPEKNIFYISNLNRDNEVEKDGYISIVNADGSVENAKWIEGLSSPLGNDFYNDYLFVNDGGDIVKISIKSGNIIEKIPVKGAANLNGIDIDKTGNIYAADSEGNKIYMVTQDGEVTLLFEGEELNKPNGVFIKDNELIIASMSGNSLLSFHLETNKIKTLVEDIGGVDGIIQLEGGHFLTSSWSGEIFFISNDMQKQKILDTTLEKINAADIGYIPHENLLVVPTFFDNRLIAYKLSINKG</sequence>
<protein>
    <recommendedName>
        <fullName evidence="4">SMP-30/Gluconolactonase/LRE-like region domain-containing protein</fullName>
    </recommendedName>
</protein>
<dbReference type="Gene3D" id="2.120.10.30">
    <property type="entry name" value="TolB, C-terminal domain"/>
    <property type="match status" value="1"/>
</dbReference>
<dbReference type="Proteomes" id="UP001253848">
    <property type="component" value="Unassembled WGS sequence"/>
</dbReference>
<evidence type="ECO:0000313" key="3">
    <source>
        <dbReference type="Proteomes" id="UP001253848"/>
    </source>
</evidence>
<gene>
    <name evidence="2" type="ORF">RM541_01300</name>
</gene>
<keyword evidence="1" id="KW-0732">Signal</keyword>
<evidence type="ECO:0000256" key="1">
    <source>
        <dbReference type="SAM" id="SignalP"/>
    </source>
</evidence>
<name>A0ABU3DMP1_9FLAO</name>
<feature type="chain" id="PRO_5046943967" description="SMP-30/Gluconolactonase/LRE-like region domain-containing protein" evidence="1">
    <location>
        <begin position="23"/>
        <end position="305"/>
    </location>
</feature>
<dbReference type="EMBL" id="JAVRHN010000001">
    <property type="protein sequence ID" value="MDT0684982.1"/>
    <property type="molecule type" value="Genomic_DNA"/>
</dbReference>
<comment type="caution">
    <text evidence="2">The sequence shown here is derived from an EMBL/GenBank/DDBJ whole genome shotgun (WGS) entry which is preliminary data.</text>
</comment>
<organism evidence="2 3">
    <name type="scientific">Autumnicola psychrophila</name>
    <dbReference type="NCBI Taxonomy" id="3075592"/>
    <lineage>
        <taxon>Bacteria</taxon>
        <taxon>Pseudomonadati</taxon>
        <taxon>Bacteroidota</taxon>
        <taxon>Flavobacteriia</taxon>
        <taxon>Flavobacteriales</taxon>
        <taxon>Flavobacteriaceae</taxon>
        <taxon>Autumnicola</taxon>
    </lineage>
</organism>
<evidence type="ECO:0008006" key="4">
    <source>
        <dbReference type="Google" id="ProtNLM"/>
    </source>
</evidence>
<keyword evidence="3" id="KW-1185">Reference proteome</keyword>
<dbReference type="PROSITE" id="PS51257">
    <property type="entry name" value="PROKAR_LIPOPROTEIN"/>
    <property type="match status" value="1"/>
</dbReference>
<dbReference type="InterPro" id="IPR011042">
    <property type="entry name" value="6-blade_b-propeller_TolB-like"/>
</dbReference>